<organism evidence="1 2">
    <name type="scientific">Araneus ventricosus</name>
    <name type="common">Orbweaver spider</name>
    <name type="synonym">Epeira ventricosa</name>
    <dbReference type="NCBI Taxonomy" id="182803"/>
    <lineage>
        <taxon>Eukaryota</taxon>
        <taxon>Metazoa</taxon>
        <taxon>Ecdysozoa</taxon>
        <taxon>Arthropoda</taxon>
        <taxon>Chelicerata</taxon>
        <taxon>Arachnida</taxon>
        <taxon>Araneae</taxon>
        <taxon>Araneomorphae</taxon>
        <taxon>Entelegynae</taxon>
        <taxon>Araneoidea</taxon>
        <taxon>Araneidae</taxon>
        <taxon>Araneus</taxon>
    </lineage>
</organism>
<name>A0A4Y2NX76_ARAVE</name>
<dbReference type="AlphaFoldDB" id="A0A4Y2NX76"/>
<reference evidence="1 2" key="1">
    <citation type="journal article" date="2019" name="Sci. Rep.">
        <title>Orb-weaving spider Araneus ventricosus genome elucidates the spidroin gene catalogue.</title>
        <authorList>
            <person name="Kono N."/>
            <person name="Nakamura H."/>
            <person name="Ohtoshi R."/>
            <person name="Moran D.A.P."/>
            <person name="Shinohara A."/>
            <person name="Yoshida Y."/>
            <person name="Fujiwara M."/>
            <person name="Mori M."/>
            <person name="Tomita M."/>
            <person name="Arakawa K."/>
        </authorList>
    </citation>
    <scope>NUCLEOTIDE SEQUENCE [LARGE SCALE GENOMIC DNA]</scope>
</reference>
<dbReference type="EMBL" id="BGPR01009963">
    <property type="protein sequence ID" value="GBN43382.1"/>
    <property type="molecule type" value="Genomic_DNA"/>
</dbReference>
<proteinExistence type="predicted"/>
<accession>A0A4Y2NX76</accession>
<keyword evidence="2" id="KW-1185">Reference proteome</keyword>
<sequence length="135" mass="15326">MEKKSIILFVYNYTNLGSSPPGISVEKKRFISVFVRKFTSVLSVADSTPNAGVQRGKYSARLRIALLRSVCGFPAREIAHSCLENQKAQRQFNYTNSLKRMNYARCNRNLKPICRSSGSLLTEDYKEPDHGIIVY</sequence>
<dbReference type="Proteomes" id="UP000499080">
    <property type="component" value="Unassembled WGS sequence"/>
</dbReference>
<gene>
    <name evidence="1" type="ORF">AVEN_858_1</name>
</gene>
<comment type="caution">
    <text evidence="1">The sequence shown here is derived from an EMBL/GenBank/DDBJ whole genome shotgun (WGS) entry which is preliminary data.</text>
</comment>
<evidence type="ECO:0000313" key="1">
    <source>
        <dbReference type="EMBL" id="GBN43382.1"/>
    </source>
</evidence>
<protein>
    <submittedName>
        <fullName evidence="1">Uncharacterized protein</fullName>
    </submittedName>
</protein>
<evidence type="ECO:0000313" key="2">
    <source>
        <dbReference type="Proteomes" id="UP000499080"/>
    </source>
</evidence>